<dbReference type="InterPro" id="IPR036084">
    <property type="entry name" value="Ser_inhib-like_sf"/>
</dbReference>
<protein>
    <submittedName>
        <fullName evidence="5">Putative tritil protein</fullName>
    </submittedName>
</protein>
<reference evidence="5" key="1">
    <citation type="submission" date="2012-11" db="EMBL/GenBank/DDBJ databases">
        <authorList>
            <person name="Lucero-Rivera Y.E."/>
            <person name="Tovar-Ramirez D."/>
        </authorList>
    </citation>
    <scope>NUCLEOTIDE SEQUENCE</scope>
    <source>
        <tissue evidence="5">Salivary gland</tissue>
    </source>
</reference>
<dbReference type="PANTHER" id="PTHR23259">
    <property type="entry name" value="RIDDLE"/>
    <property type="match status" value="1"/>
</dbReference>
<feature type="compositionally biased region" description="Gly residues" evidence="3">
    <location>
        <begin position="431"/>
        <end position="441"/>
    </location>
</feature>
<dbReference type="InterPro" id="IPR051368">
    <property type="entry name" value="SerProtInhib-TIL_Domain"/>
</dbReference>
<dbReference type="EMBL" id="GACK01010973">
    <property type="protein sequence ID" value="JAA54061.1"/>
    <property type="molecule type" value="mRNA"/>
</dbReference>
<dbReference type="CDD" id="cd19941">
    <property type="entry name" value="TIL"/>
    <property type="match status" value="2"/>
</dbReference>
<feature type="region of interest" description="Disordered" evidence="3">
    <location>
        <begin position="323"/>
        <end position="344"/>
    </location>
</feature>
<keyword evidence="1" id="KW-0646">Protease inhibitor</keyword>
<feature type="domain" description="TIL" evidence="4">
    <location>
        <begin position="149"/>
        <end position="206"/>
    </location>
</feature>
<evidence type="ECO:0000259" key="4">
    <source>
        <dbReference type="Pfam" id="PF01826"/>
    </source>
</evidence>
<evidence type="ECO:0000256" key="1">
    <source>
        <dbReference type="ARBA" id="ARBA00022690"/>
    </source>
</evidence>
<reference evidence="5" key="2">
    <citation type="journal article" date="2015" name="J. Proteomics">
        <title>Sexual differences in the sialomes of the zebra tick, Rhipicephalus pulchellus.</title>
        <authorList>
            <person name="Tan A.W."/>
            <person name="Francischetti I.M."/>
            <person name="Slovak M."/>
            <person name="Kini R.M."/>
            <person name="Ribeiro J.M."/>
        </authorList>
    </citation>
    <scope>NUCLEOTIDE SEQUENCE</scope>
    <source>
        <tissue evidence="5">Salivary gland</tissue>
    </source>
</reference>
<dbReference type="PANTHER" id="PTHR23259:SF70">
    <property type="entry name" value="ACCESSORY GLAND PROTEIN ACP62F-RELATED"/>
    <property type="match status" value="1"/>
</dbReference>
<accession>L7LQ68</accession>
<evidence type="ECO:0000256" key="2">
    <source>
        <dbReference type="ARBA" id="ARBA00023157"/>
    </source>
</evidence>
<proteinExistence type="evidence at transcript level"/>
<name>L7LQ68_RHIPC</name>
<dbReference type="AlphaFoldDB" id="L7LQ68"/>
<evidence type="ECO:0000256" key="3">
    <source>
        <dbReference type="SAM" id="MobiDB-lite"/>
    </source>
</evidence>
<evidence type="ECO:0000313" key="5">
    <source>
        <dbReference type="EMBL" id="JAA54061.1"/>
    </source>
</evidence>
<dbReference type="GO" id="GO:0030414">
    <property type="term" value="F:peptidase inhibitor activity"/>
    <property type="evidence" value="ECO:0007669"/>
    <property type="project" value="UniProtKB-KW"/>
</dbReference>
<dbReference type="Gene3D" id="2.10.25.10">
    <property type="entry name" value="Laminin"/>
    <property type="match status" value="2"/>
</dbReference>
<sequence>MGRQIYPRVVIVMSICSLLINGHKYFQSTPCGRLEVPSSDSNQKDKFCRPDLTPPWELQKPRRCVCRPGLVRNAWGDCITGQECLQCKRFHDKDFNVCRSKCPLLCNRPIPGSCSQKCDLGCDCPPGSVRDPSTNNYRCTKTTICVPTCPPKSTFQPCISTCAPRCGSRQPSICVKRCQRGDCVCLDGYAKTELNGQMICVPQQECYRYRGSTTVVPSPLLGQIRGAINSEGNTNFAVGVLEQPLGSHLPITVVNRFGGISVNTVEGSSWTSNGGVGGGLATGRETADSAAVLRRVGSLPMSICSRPNGLVLSAVGLSARSSGHRGVSGGRTVGRESVGSPNSLQRSPYLTGAVERIQGGFLINAVGAPTAISNAQGGVGGRPPTGTGITGSPAFRQWHPNLPSAVGTQPGGAVVSTVGLSSLSYDEHGGVGGGVVRGSGSVGSPHSQPRHPYLTGSVGSRAGGAIINNMRAPSVSSNGNIALAGLAPGRSGSLDSQERDGTSEQISPGDIPSPYTTGSGRVNVVIASIGIPPISTAGTESPTAAAGAILAHSPASARARSVDANFRITGMERSSSSTSISTWAAPSHNNAAYTTSATSTDRSRTARGNVVAHLGRVPSGGATHAGRTGANAGTISVHSPGSALNSFGGVGIEKEQSGISGVGGSFQNIPEIAGPMLRHSTEGSKPGIMSIHQVDRQEQRRTGYGSARGGMFLHGVQPITRSLPGVTSVVGTESPGTTMPVPAGLASPVYGGVRGGAVRGSVSRFASGPPRENAAENETGTTRPRRIWVEAVPSTLKPGPAGYGGIGTGAVTNSITAYGNQPLEGTDTESTQPPTVWADVVPSNQYRRKAKLLGVSEH</sequence>
<dbReference type="InterPro" id="IPR002919">
    <property type="entry name" value="TIL_dom"/>
</dbReference>
<keyword evidence="2" id="KW-1015">Disulfide bond</keyword>
<dbReference type="Pfam" id="PF01826">
    <property type="entry name" value="TIL"/>
    <property type="match status" value="1"/>
</dbReference>
<organism evidence="5">
    <name type="scientific">Rhipicephalus pulchellus</name>
    <name type="common">Yellow backed tick</name>
    <name type="synonym">Dermacentor pulchellus</name>
    <dbReference type="NCBI Taxonomy" id="72859"/>
    <lineage>
        <taxon>Eukaryota</taxon>
        <taxon>Metazoa</taxon>
        <taxon>Ecdysozoa</taxon>
        <taxon>Arthropoda</taxon>
        <taxon>Chelicerata</taxon>
        <taxon>Arachnida</taxon>
        <taxon>Acari</taxon>
        <taxon>Parasitiformes</taxon>
        <taxon>Ixodida</taxon>
        <taxon>Ixodoidea</taxon>
        <taxon>Ixodidae</taxon>
        <taxon>Rhipicephalinae</taxon>
        <taxon>Rhipicephalus</taxon>
        <taxon>Rhipicephalus</taxon>
    </lineage>
</organism>
<dbReference type="SUPFAM" id="SSF57567">
    <property type="entry name" value="Serine protease inhibitors"/>
    <property type="match status" value="1"/>
</dbReference>
<feature type="region of interest" description="Disordered" evidence="3">
    <location>
        <begin position="486"/>
        <end position="517"/>
    </location>
</feature>
<feature type="region of interest" description="Disordered" evidence="3">
    <location>
        <begin position="431"/>
        <end position="457"/>
    </location>
</feature>
<feature type="region of interest" description="Disordered" evidence="3">
    <location>
        <begin position="762"/>
        <end position="781"/>
    </location>
</feature>